<dbReference type="SUPFAM" id="SSF53448">
    <property type="entry name" value="Nucleotide-diphospho-sugar transferases"/>
    <property type="match status" value="1"/>
</dbReference>
<dbReference type="EMBL" id="QZWZ01000025">
    <property type="protein sequence ID" value="RJT32705.1"/>
    <property type="molecule type" value="Genomic_DNA"/>
</dbReference>
<dbReference type="InterPro" id="IPR029044">
    <property type="entry name" value="Nucleotide-diphossugar_trans"/>
</dbReference>
<dbReference type="CDD" id="cd02440">
    <property type="entry name" value="AdoMet_MTases"/>
    <property type="match status" value="1"/>
</dbReference>
<dbReference type="PANTHER" id="PTHR43685:SF2">
    <property type="entry name" value="GLYCOSYLTRANSFERASE 2-LIKE DOMAIN-CONTAINING PROTEIN"/>
    <property type="match status" value="1"/>
</dbReference>
<dbReference type="Pfam" id="PF08241">
    <property type="entry name" value="Methyltransf_11"/>
    <property type="match status" value="1"/>
</dbReference>
<gene>
    <name evidence="3" type="ORF">D3227_26350</name>
</gene>
<dbReference type="Proteomes" id="UP000272706">
    <property type="component" value="Unassembled WGS sequence"/>
</dbReference>
<organism evidence="3 4">
    <name type="scientific">Mesorhizobium waimense</name>
    <dbReference type="NCBI Taxonomy" id="1300307"/>
    <lineage>
        <taxon>Bacteria</taxon>
        <taxon>Pseudomonadati</taxon>
        <taxon>Pseudomonadota</taxon>
        <taxon>Alphaproteobacteria</taxon>
        <taxon>Hyphomicrobiales</taxon>
        <taxon>Phyllobacteriaceae</taxon>
        <taxon>Mesorhizobium</taxon>
    </lineage>
</organism>
<sequence>MTTRPAAYSVSVVITTYNHARFLAEAIDSVRNQTVKPDEIIIVDDGSSDDPESVVRRYDDVHYIRQKNQGLAAARDTGMTAARGEFIAFLDADDRLRPVALATNLALFHDNPDCALVYGAYRDIDEAGAVRNTVPLRSAGADPYAGFLTGNLIGMHATVLYRRRTLEAAGGFDRSLRACEDYDVYLRLSRANKVACTPECLADYRRHASNMSKSNPMMLRAALKVLRRQRNVAQTNPDWAAAYRQGVEKWKLYYTDMQLAQLGTALRSRSSLVGQLSSTIAVSLAAPLQTAVMVRHRFRRRSSRHRSSAWFGDLERTVPFSTEFGFDRGKPVDRRYVETFLASCSLNISGRVLEVGDNAYTMRFGGSRVTTSEVLNRYAGHPLTTYVGDLANSEDLPSETFDCIVLTQTLHLVFDLPAAVATLWRILKPGGVLLITVPWVSPIDRGEWGGSWYWSITPAALRRLLSDRFGAKNVEVSHYGSAYSATGFLYGLAEHELNSALLDVNDPNCPVIVAARAFRR</sequence>
<evidence type="ECO:0000313" key="3">
    <source>
        <dbReference type="EMBL" id="RJT32705.1"/>
    </source>
</evidence>
<protein>
    <submittedName>
        <fullName evidence="3">Glycosyltransferase</fullName>
    </submittedName>
</protein>
<feature type="domain" description="Methyltransferase type 11" evidence="2">
    <location>
        <begin position="381"/>
        <end position="435"/>
    </location>
</feature>
<dbReference type="InterPro" id="IPR001173">
    <property type="entry name" value="Glyco_trans_2-like"/>
</dbReference>
<comment type="caution">
    <text evidence="3">The sequence shown here is derived from an EMBL/GenBank/DDBJ whole genome shotgun (WGS) entry which is preliminary data.</text>
</comment>
<dbReference type="OrthoDB" id="9794124at2"/>
<dbReference type="AlphaFoldDB" id="A0A3A5KCC0"/>
<name>A0A3A5KCC0_9HYPH</name>
<dbReference type="Gene3D" id="3.40.50.150">
    <property type="entry name" value="Vaccinia Virus protein VP39"/>
    <property type="match status" value="1"/>
</dbReference>
<dbReference type="InterPro" id="IPR013216">
    <property type="entry name" value="Methyltransf_11"/>
</dbReference>
<evidence type="ECO:0000313" key="4">
    <source>
        <dbReference type="Proteomes" id="UP000272706"/>
    </source>
</evidence>
<dbReference type="Gene3D" id="3.90.550.10">
    <property type="entry name" value="Spore Coat Polysaccharide Biosynthesis Protein SpsA, Chain A"/>
    <property type="match status" value="1"/>
</dbReference>
<keyword evidence="3" id="KW-0808">Transferase</keyword>
<evidence type="ECO:0000259" key="2">
    <source>
        <dbReference type="Pfam" id="PF08241"/>
    </source>
</evidence>
<dbReference type="PANTHER" id="PTHR43685">
    <property type="entry name" value="GLYCOSYLTRANSFERASE"/>
    <property type="match status" value="1"/>
</dbReference>
<dbReference type="Pfam" id="PF00535">
    <property type="entry name" value="Glycos_transf_2"/>
    <property type="match status" value="1"/>
</dbReference>
<dbReference type="GO" id="GO:0008757">
    <property type="term" value="F:S-adenosylmethionine-dependent methyltransferase activity"/>
    <property type="evidence" value="ECO:0007669"/>
    <property type="project" value="InterPro"/>
</dbReference>
<keyword evidence="4" id="KW-1185">Reference proteome</keyword>
<evidence type="ECO:0000259" key="1">
    <source>
        <dbReference type="Pfam" id="PF00535"/>
    </source>
</evidence>
<dbReference type="RefSeq" id="WP_120017190.1">
    <property type="nucleotide sequence ID" value="NZ_QZWZ01000025.1"/>
</dbReference>
<reference evidence="3 4" key="1">
    <citation type="submission" date="2018-09" db="EMBL/GenBank/DDBJ databases">
        <title>Mesorhizobium carmichaelinearum sp. nov. isolated from Carmichaelinea spp. root nodules in New Zealand.</title>
        <authorList>
            <person name="De Meyer S.E."/>
        </authorList>
    </citation>
    <scope>NUCLEOTIDE SEQUENCE [LARGE SCALE GENOMIC DNA]</scope>
    <source>
        <strain evidence="3 4">ICMP19557</strain>
    </source>
</reference>
<dbReference type="GO" id="GO:0044010">
    <property type="term" value="P:single-species biofilm formation"/>
    <property type="evidence" value="ECO:0007669"/>
    <property type="project" value="TreeGrafter"/>
</dbReference>
<dbReference type="SUPFAM" id="SSF53335">
    <property type="entry name" value="S-adenosyl-L-methionine-dependent methyltransferases"/>
    <property type="match status" value="1"/>
</dbReference>
<feature type="domain" description="Glycosyltransferase 2-like" evidence="1">
    <location>
        <begin position="11"/>
        <end position="127"/>
    </location>
</feature>
<dbReference type="InterPro" id="IPR029063">
    <property type="entry name" value="SAM-dependent_MTases_sf"/>
</dbReference>
<accession>A0A3A5KCC0</accession>
<dbReference type="InterPro" id="IPR050834">
    <property type="entry name" value="Glycosyltransf_2"/>
</dbReference>
<proteinExistence type="predicted"/>